<evidence type="ECO:0000259" key="1">
    <source>
        <dbReference type="Pfam" id="PF04536"/>
    </source>
</evidence>
<name>A0ABZ0W383_9BACT</name>
<dbReference type="RefSeq" id="WP_114791492.1">
    <property type="nucleotide sequence ID" value="NZ_CP139960.1"/>
</dbReference>
<dbReference type="Proteomes" id="UP001325680">
    <property type="component" value="Chromosome"/>
</dbReference>
<evidence type="ECO:0000313" key="3">
    <source>
        <dbReference type="Proteomes" id="UP001325680"/>
    </source>
</evidence>
<gene>
    <name evidence="2" type="ORF">U0035_18845</name>
</gene>
<reference evidence="2 3" key="1">
    <citation type="submission" date="2023-12" db="EMBL/GenBank/DDBJ databases">
        <title>Genome sequencing and assembly of bacterial species from a model synthetic community.</title>
        <authorList>
            <person name="Hogle S.L."/>
        </authorList>
    </citation>
    <scope>NUCLEOTIDE SEQUENCE [LARGE SCALE GENOMIC DNA]</scope>
    <source>
        <strain evidence="2 3">HAMBI_3031</strain>
    </source>
</reference>
<dbReference type="EMBL" id="CP139960">
    <property type="protein sequence ID" value="WQD37733.1"/>
    <property type="molecule type" value="Genomic_DNA"/>
</dbReference>
<dbReference type="PANTHER" id="PTHR30373:SF8">
    <property type="entry name" value="BLL7265 PROTEIN"/>
    <property type="match status" value="1"/>
</dbReference>
<sequence>MGFSLFKSKSPGFLTPAEKEQVVEAIRNAESRTSGEIRIYMESHCKYVDPVERASEIFFQLKMEQTVERNAVLLYIAVKDHQLAIYGDEGIYTKTGVQYWRELVSHILQEFNQEHFVEGICQYVYEIGEGLHSYFPYDRASDHNELPDDIVFGK</sequence>
<dbReference type="Gene3D" id="3.10.310.50">
    <property type="match status" value="1"/>
</dbReference>
<dbReference type="Pfam" id="PF04536">
    <property type="entry name" value="TPM_phosphatase"/>
    <property type="match status" value="1"/>
</dbReference>
<keyword evidence="3" id="KW-1185">Reference proteome</keyword>
<dbReference type="InterPro" id="IPR007621">
    <property type="entry name" value="TPM_dom"/>
</dbReference>
<feature type="domain" description="TPM" evidence="1">
    <location>
        <begin position="12"/>
        <end position="128"/>
    </location>
</feature>
<organism evidence="2 3">
    <name type="scientific">Niabella yanshanensis</name>
    <dbReference type="NCBI Taxonomy" id="577386"/>
    <lineage>
        <taxon>Bacteria</taxon>
        <taxon>Pseudomonadati</taxon>
        <taxon>Bacteroidota</taxon>
        <taxon>Chitinophagia</taxon>
        <taxon>Chitinophagales</taxon>
        <taxon>Chitinophagaceae</taxon>
        <taxon>Niabella</taxon>
    </lineage>
</organism>
<dbReference type="PANTHER" id="PTHR30373">
    <property type="entry name" value="UPF0603 PROTEIN YGCG"/>
    <property type="match status" value="1"/>
</dbReference>
<proteinExistence type="predicted"/>
<accession>A0ABZ0W383</accession>
<protein>
    <submittedName>
        <fullName evidence="2">TPM domain-containing protein</fullName>
    </submittedName>
</protein>
<evidence type="ECO:0000313" key="2">
    <source>
        <dbReference type="EMBL" id="WQD37733.1"/>
    </source>
</evidence>